<evidence type="ECO:0000256" key="7">
    <source>
        <dbReference type="ARBA" id="ARBA00022777"/>
    </source>
</evidence>
<feature type="transmembrane region" description="Helical" evidence="12">
    <location>
        <begin position="16"/>
        <end position="40"/>
    </location>
</feature>
<dbReference type="CDD" id="cd06225">
    <property type="entry name" value="HAMP"/>
    <property type="match status" value="1"/>
</dbReference>
<keyword evidence="10" id="KW-0902">Two-component regulatory system</keyword>
<dbReference type="GO" id="GO:0005886">
    <property type="term" value="C:plasma membrane"/>
    <property type="evidence" value="ECO:0007669"/>
    <property type="project" value="UniProtKB-SubCell"/>
</dbReference>
<protein>
    <submittedName>
        <fullName evidence="14">HAMP domain-containing protein</fullName>
    </submittedName>
</protein>
<dbReference type="InterPro" id="IPR050640">
    <property type="entry name" value="Bact_2-comp_sensor_kinase"/>
</dbReference>
<dbReference type="SUPFAM" id="SSF55874">
    <property type="entry name" value="ATPase domain of HSP90 chaperone/DNA topoisomerase II/histidine kinase"/>
    <property type="match status" value="1"/>
</dbReference>
<dbReference type="InterPro" id="IPR003660">
    <property type="entry name" value="HAMP_dom"/>
</dbReference>
<evidence type="ECO:0000313" key="15">
    <source>
        <dbReference type="Proteomes" id="UP000198806"/>
    </source>
</evidence>
<dbReference type="Gene3D" id="3.30.565.10">
    <property type="entry name" value="Histidine kinase-like ATPase, C-terminal domain"/>
    <property type="match status" value="1"/>
</dbReference>
<dbReference type="OrthoDB" id="9809348at2"/>
<dbReference type="InterPro" id="IPR036890">
    <property type="entry name" value="HATPase_C_sf"/>
</dbReference>
<evidence type="ECO:0000256" key="8">
    <source>
        <dbReference type="ARBA" id="ARBA00022840"/>
    </source>
</evidence>
<dbReference type="Gene3D" id="6.10.340.10">
    <property type="match status" value="1"/>
</dbReference>
<evidence type="ECO:0000259" key="13">
    <source>
        <dbReference type="PROSITE" id="PS50885"/>
    </source>
</evidence>
<dbReference type="PROSITE" id="PS51257">
    <property type="entry name" value="PROKAR_LIPOPROTEIN"/>
    <property type="match status" value="1"/>
</dbReference>
<dbReference type="AlphaFoldDB" id="A0A1I5CF32"/>
<evidence type="ECO:0000256" key="4">
    <source>
        <dbReference type="ARBA" id="ARBA00022679"/>
    </source>
</evidence>
<dbReference type="PANTHER" id="PTHR34220">
    <property type="entry name" value="SENSOR HISTIDINE KINASE YPDA"/>
    <property type="match status" value="1"/>
</dbReference>
<keyword evidence="8" id="KW-0067">ATP-binding</keyword>
<accession>A0A1I5CF32</accession>
<dbReference type="Pfam" id="PF06580">
    <property type="entry name" value="His_kinase"/>
    <property type="match status" value="1"/>
</dbReference>
<keyword evidence="6" id="KW-0547">Nucleotide-binding</keyword>
<evidence type="ECO:0000313" key="14">
    <source>
        <dbReference type="EMBL" id="SFN85533.1"/>
    </source>
</evidence>
<dbReference type="RefSeq" id="WP_091684153.1">
    <property type="nucleotide sequence ID" value="NZ_BAABFM010000006.1"/>
</dbReference>
<reference evidence="14 15" key="1">
    <citation type="submission" date="2016-10" db="EMBL/GenBank/DDBJ databases">
        <authorList>
            <person name="de Groot N.N."/>
        </authorList>
    </citation>
    <scope>NUCLEOTIDE SEQUENCE [LARGE SCALE GENOMIC DNA]</scope>
    <source>
        <strain evidence="14 15">DSM 1283</strain>
    </source>
</reference>
<name>A0A1I5CF32_9FIRM</name>
<dbReference type="InterPro" id="IPR010559">
    <property type="entry name" value="Sig_transdc_His_kin_internal"/>
</dbReference>
<keyword evidence="3" id="KW-0597">Phosphoprotein</keyword>
<keyword evidence="7" id="KW-0418">Kinase</keyword>
<keyword evidence="5 12" id="KW-0812">Transmembrane</keyword>
<gene>
    <name evidence="14" type="ORF">SAMN04489757_10322</name>
</gene>
<feature type="domain" description="HAMP" evidence="13">
    <location>
        <begin position="296"/>
        <end position="348"/>
    </location>
</feature>
<evidence type="ECO:0000256" key="6">
    <source>
        <dbReference type="ARBA" id="ARBA00022741"/>
    </source>
</evidence>
<evidence type="ECO:0000256" key="1">
    <source>
        <dbReference type="ARBA" id="ARBA00004651"/>
    </source>
</evidence>
<dbReference type="PROSITE" id="PS50885">
    <property type="entry name" value="HAMP"/>
    <property type="match status" value="1"/>
</dbReference>
<keyword evidence="15" id="KW-1185">Reference proteome</keyword>
<sequence>MNRKRIRYFSDNIRHMFILYAIIPAFLIACLCMGLILGIWQYSVYTTNRAANAKVSNVFQKVVDIYINEALSLSKDESLITEPIDTNKLVEIRRSMYKLFAETKYSAKLYILDEELNSVLSDYNNMPGFLIDNSCYDWGIIREIRENPQDISIKLATEGGRILCIGTSIQKQGELAGYIVVTIPADEFRLLLTQVSPQQTVITDGNGWIYLTNNYVFQDTLGRFVREQEYSEGFIQYQDKGYYLSKSKICKDKLQVYTITSHDMESRMFYTMSMFILLIFAAIIIITYFISRKVAKKSTRDIYKIAEAFEQVKKGNLERYLNIDSSVEFKEIGEAYNLMLDGLKKNIKENKELTRYAAFAQVKQLEAQFNPHFLFNTLDNIRFMSKIDPEASDKMIIALSTLLRYSISDAEEEIQVEEDMRYTESYLTILKIRYNRRFTYEIDVEEKVKKYLIPKLMIQSIIENAVKYGYAEGDTLHVTIKGFEKEGKLIFVCKDNGGGIKEDMLKQIRENLLLPVNKTNHHGIYNIHRRIQLMYHGDYGVTLESKLGEGTVVTLTLPVRMNSGL</sequence>
<evidence type="ECO:0000256" key="10">
    <source>
        <dbReference type="ARBA" id="ARBA00023012"/>
    </source>
</evidence>
<keyword evidence="2" id="KW-1003">Cell membrane</keyword>
<evidence type="ECO:0000256" key="9">
    <source>
        <dbReference type="ARBA" id="ARBA00022989"/>
    </source>
</evidence>
<dbReference type="Proteomes" id="UP000198806">
    <property type="component" value="Unassembled WGS sequence"/>
</dbReference>
<keyword evidence="4" id="KW-0808">Transferase</keyword>
<evidence type="ECO:0000256" key="3">
    <source>
        <dbReference type="ARBA" id="ARBA00022553"/>
    </source>
</evidence>
<keyword evidence="11 12" id="KW-0472">Membrane</keyword>
<organism evidence="14 15">
    <name type="scientific">Anaerocolumna aminovalerica</name>
    <dbReference type="NCBI Taxonomy" id="1527"/>
    <lineage>
        <taxon>Bacteria</taxon>
        <taxon>Bacillati</taxon>
        <taxon>Bacillota</taxon>
        <taxon>Clostridia</taxon>
        <taxon>Lachnospirales</taxon>
        <taxon>Lachnospiraceae</taxon>
        <taxon>Anaerocolumna</taxon>
    </lineage>
</organism>
<dbReference type="PANTHER" id="PTHR34220:SF11">
    <property type="entry name" value="SENSOR PROTEIN KINASE HPTS"/>
    <property type="match status" value="1"/>
</dbReference>
<feature type="transmembrane region" description="Helical" evidence="12">
    <location>
        <begin position="268"/>
        <end position="290"/>
    </location>
</feature>
<evidence type="ECO:0000256" key="12">
    <source>
        <dbReference type="SAM" id="Phobius"/>
    </source>
</evidence>
<dbReference type="EMBL" id="FOWD01000003">
    <property type="protein sequence ID" value="SFN85533.1"/>
    <property type="molecule type" value="Genomic_DNA"/>
</dbReference>
<dbReference type="STRING" id="1527.SAMN04489757_10322"/>
<evidence type="ECO:0000256" key="2">
    <source>
        <dbReference type="ARBA" id="ARBA00022475"/>
    </source>
</evidence>
<dbReference type="Pfam" id="PF02518">
    <property type="entry name" value="HATPase_c"/>
    <property type="match status" value="1"/>
</dbReference>
<evidence type="ECO:0000256" key="5">
    <source>
        <dbReference type="ARBA" id="ARBA00022692"/>
    </source>
</evidence>
<dbReference type="GO" id="GO:0005524">
    <property type="term" value="F:ATP binding"/>
    <property type="evidence" value="ECO:0007669"/>
    <property type="project" value="UniProtKB-KW"/>
</dbReference>
<dbReference type="GO" id="GO:0000155">
    <property type="term" value="F:phosphorelay sensor kinase activity"/>
    <property type="evidence" value="ECO:0007669"/>
    <property type="project" value="InterPro"/>
</dbReference>
<evidence type="ECO:0000256" key="11">
    <source>
        <dbReference type="ARBA" id="ARBA00023136"/>
    </source>
</evidence>
<keyword evidence="9 12" id="KW-1133">Transmembrane helix</keyword>
<comment type="subcellular location">
    <subcellularLocation>
        <location evidence="1">Cell membrane</location>
        <topology evidence="1">Multi-pass membrane protein</topology>
    </subcellularLocation>
</comment>
<proteinExistence type="predicted"/>
<dbReference type="InterPro" id="IPR003594">
    <property type="entry name" value="HATPase_dom"/>
</dbReference>